<dbReference type="Proteomes" id="UP000613840">
    <property type="component" value="Unassembled WGS sequence"/>
</dbReference>
<dbReference type="InterPro" id="IPR050315">
    <property type="entry name" value="FAD-oxidoreductase_2"/>
</dbReference>
<comment type="caution">
    <text evidence="6">The sequence shown here is derived from an EMBL/GenBank/DDBJ whole genome shotgun (WGS) entry which is preliminary data.</text>
</comment>
<name>A0A917W694_9ACTN</name>
<evidence type="ECO:0000259" key="5">
    <source>
        <dbReference type="Pfam" id="PF00890"/>
    </source>
</evidence>
<dbReference type="Gene3D" id="3.50.50.60">
    <property type="entry name" value="FAD/NAD(P)-binding domain"/>
    <property type="match status" value="2"/>
</dbReference>
<dbReference type="GO" id="GO:0008202">
    <property type="term" value="P:steroid metabolic process"/>
    <property type="evidence" value="ECO:0007669"/>
    <property type="project" value="UniProtKB-ARBA"/>
</dbReference>
<keyword evidence="3" id="KW-0274">FAD</keyword>
<organism evidence="6 7">
    <name type="scientific">Microlunatus endophyticus</name>
    <dbReference type="NCBI Taxonomy" id="1716077"/>
    <lineage>
        <taxon>Bacteria</taxon>
        <taxon>Bacillati</taxon>
        <taxon>Actinomycetota</taxon>
        <taxon>Actinomycetes</taxon>
        <taxon>Propionibacteriales</taxon>
        <taxon>Propionibacteriaceae</taxon>
        <taxon>Microlunatus</taxon>
    </lineage>
</organism>
<evidence type="ECO:0000256" key="1">
    <source>
        <dbReference type="ARBA" id="ARBA00001974"/>
    </source>
</evidence>
<dbReference type="EMBL" id="BMMZ01000009">
    <property type="protein sequence ID" value="GGL73819.1"/>
    <property type="molecule type" value="Genomic_DNA"/>
</dbReference>
<feature type="domain" description="FAD-dependent oxidoreductase 2 FAD-binding" evidence="5">
    <location>
        <begin position="9"/>
        <end position="528"/>
    </location>
</feature>
<evidence type="ECO:0000256" key="3">
    <source>
        <dbReference type="ARBA" id="ARBA00022827"/>
    </source>
</evidence>
<dbReference type="GO" id="GO:0033765">
    <property type="term" value="F:steroid dehydrogenase activity, acting on the CH-CH group of donors"/>
    <property type="evidence" value="ECO:0007669"/>
    <property type="project" value="UniProtKB-ARBA"/>
</dbReference>
<dbReference type="InterPro" id="IPR003953">
    <property type="entry name" value="FAD-dep_OxRdtase_2_FAD-bd"/>
</dbReference>
<dbReference type="InterPro" id="IPR036188">
    <property type="entry name" value="FAD/NAD-bd_sf"/>
</dbReference>
<dbReference type="InterPro" id="IPR027477">
    <property type="entry name" value="Succ_DH/fumarate_Rdtase_cat_sf"/>
</dbReference>
<dbReference type="Gene3D" id="3.90.700.10">
    <property type="entry name" value="Succinate dehydrogenase/fumarate reductase flavoprotein, catalytic domain"/>
    <property type="match status" value="1"/>
</dbReference>
<dbReference type="SUPFAM" id="SSF51905">
    <property type="entry name" value="FAD/NAD(P)-binding domain"/>
    <property type="match status" value="1"/>
</dbReference>
<comment type="cofactor">
    <cofactor evidence="1">
        <name>FAD</name>
        <dbReference type="ChEBI" id="CHEBI:57692"/>
    </cofactor>
</comment>
<dbReference type="PANTHER" id="PTHR43400:SF10">
    <property type="entry name" value="3-OXOSTEROID 1-DEHYDROGENASE"/>
    <property type="match status" value="1"/>
</dbReference>
<evidence type="ECO:0000256" key="4">
    <source>
        <dbReference type="ARBA" id="ARBA00023002"/>
    </source>
</evidence>
<keyword evidence="2" id="KW-0285">Flavoprotein</keyword>
<evidence type="ECO:0000313" key="7">
    <source>
        <dbReference type="Proteomes" id="UP000613840"/>
    </source>
</evidence>
<protein>
    <submittedName>
        <fullName evidence="6">3-oxosteroid 1-dehydrogenase</fullName>
    </submittedName>
</protein>
<gene>
    <name evidence="6" type="ORF">GCM10011575_35210</name>
</gene>
<proteinExistence type="predicted"/>
<dbReference type="SUPFAM" id="SSF56425">
    <property type="entry name" value="Succinate dehydrogenase/fumarate reductase flavoprotein, catalytic domain"/>
    <property type="match status" value="1"/>
</dbReference>
<accession>A0A917W694</accession>
<keyword evidence="4" id="KW-0560">Oxidoreductase</keyword>
<sequence>MTSFNEEYDVVIVGSGAAALAAALGAVDEGLSVVMIESSARWGGNSNKSGGGMWLPNNPLMRADGVGDSREEALEYIALTAKNDHRATNPARQAAFVDGIEDWVTTCQKYGLRLVRSKDYPDYYPELPGGKIGRALEVYPISKQLMGPWAEKISSQAALPIMTDDVWLLTRALASYDGFKRGVRLTSRLARGFVTRKGLLAGMGVALTGSLLHAAVIKGGATLLLETPLTDLIVEDGRVVGVKATRDGREVTFGARRGVVLGSGGFDGNRAKRRELQGVEGNPSGVLTNLGAPIDIAARHGAALELMDDAWWGASAISPEPGVADPTFLVGERAMPYSIIVDDQGRRFANEAESYIDIGHHMLEHNKDGRWWMIADKRHRRYLRNYLLAPGVKKRLTAGGHYAEADTIEELATRINVPAANLRQTVDRFNGFARAGIDGDFGRGDSAYDRYYSDPGVRPNPNLGPLEKAPFDAIEIVIGDLGTKGGIVTDEFARALCEDGTVIEGLYASGNCSASVMGHTYPGPGSTLGPATVFGLIAARHIARNN</sequence>
<dbReference type="AlphaFoldDB" id="A0A917W694"/>
<dbReference type="PANTHER" id="PTHR43400">
    <property type="entry name" value="FUMARATE REDUCTASE"/>
    <property type="match status" value="1"/>
</dbReference>
<dbReference type="RefSeq" id="WP_188896680.1">
    <property type="nucleotide sequence ID" value="NZ_BMMZ01000009.1"/>
</dbReference>
<reference evidence="6" key="1">
    <citation type="journal article" date="2014" name="Int. J. Syst. Evol. Microbiol.">
        <title>Complete genome sequence of Corynebacterium casei LMG S-19264T (=DSM 44701T), isolated from a smear-ripened cheese.</title>
        <authorList>
            <consortium name="US DOE Joint Genome Institute (JGI-PGF)"/>
            <person name="Walter F."/>
            <person name="Albersmeier A."/>
            <person name="Kalinowski J."/>
            <person name="Ruckert C."/>
        </authorList>
    </citation>
    <scope>NUCLEOTIDE SEQUENCE</scope>
    <source>
        <strain evidence="6">CGMCC 4.7306</strain>
    </source>
</reference>
<evidence type="ECO:0000313" key="6">
    <source>
        <dbReference type="EMBL" id="GGL73819.1"/>
    </source>
</evidence>
<keyword evidence="7" id="KW-1185">Reference proteome</keyword>
<reference evidence="6" key="2">
    <citation type="submission" date="2020-09" db="EMBL/GenBank/DDBJ databases">
        <authorList>
            <person name="Sun Q."/>
            <person name="Zhou Y."/>
        </authorList>
    </citation>
    <scope>NUCLEOTIDE SEQUENCE</scope>
    <source>
        <strain evidence="6">CGMCC 4.7306</strain>
    </source>
</reference>
<dbReference type="Pfam" id="PF00890">
    <property type="entry name" value="FAD_binding_2"/>
    <property type="match status" value="1"/>
</dbReference>
<evidence type="ECO:0000256" key="2">
    <source>
        <dbReference type="ARBA" id="ARBA00022630"/>
    </source>
</evidence>